<sequence>MITIYYNVFAKTLIFANFTFSKWGSFVGLKCFLHNHTEPKADSSSSRTVGSLQNLDPDLDLVSDRTPAKMSGSVCNLLSCRYSSAQFCGLKEICELLTLLAEKLMCPNSGKREAIREVLYKKKKNHSLILSADVISRTAHIRGLMLESGPSPKYTQGSGPLRPARPGQLCVLHLVPDALSSAHGVPG</sequence>
<evidence type="ECO:0000313" key="2">
    <source>
        <dbReference type="Proteomes" id="UP000438429"/>
    </source>
</evidence>
<dbReference type="AlphaFoldDB" id="A0A6A4TD76"/>
<name>A0A6A4TD76_SCOMX</name>
<dbReference type="EMBL" id="VEVO01000005">
    <property type="protein sequence ID" value="KAF0041770.1"/>
    <property type="molecule type" value="Genomic_DNA"/>
</dbReference>
<evidence type="ECO:0000313" key="1">
    <source>
        <dbReference type="EMBL" id="KAF0041770.1"/>
    </source>
</evidence>
<organism evidence="1 2">
    <name type="scientific">Scophthalmus maximus</name>
    <name type="common">Turbot</name>
    <name type="synonym">Psetta maxima</name>
    <dbReference type="NCBI Taxonomy" id="52904"/>
    <lineage>
        <taxon>Eukaryota</taxon>
        <taxon>Metazoa</taxon>
        <taxon>Chordata</taxon>
        <taxon>Craniata</taxon>
        <taxon>Vertebrata</taxon>
        <taxon>Euteleostomi</taxon>
        <taxon>Actinopterygii</taxon>
        <taxon>Neopterygii</taxon>
        <taxon>Teleostei</taxon>
        <taxon>Neoteleostei</taxon>
        <taxon>Acanthomorphata</taxon>
        <taxon>Carangaria</taxon>
        <taxon>Pleuronectiformes</taxon>
        <taxon>Pleuronectoidei</taxon>
        <taxon>Scophthalmidae</taxon>
        <taxon>Scophthalmus</taxon>
    </lineage>
</organism>
<accession>A0A6A4TD76</accession>
<gene>
    <name evidence="1" type="ORF">F2P81_005302</name>
</gene>
<comment type="caution">
    <text evidence="1">The sequence shown here is derived from an EMBL/GenBank/DDBJ whole genome shotgun (WGS) entry which is preliminary data.</text>
</comment>
<protein>
    <submittedName>
        <fullName evidence="1">Uncharacterized protein</fullName>
    </submittedName>
</protein>
<reference evidence="1 2" key="1">
    <citation type="submission" date="2019-06" db="EMBL/GenBank/DDBJ databases">
        <title>Draft genomes of female and male turbot (Scophthalmus maximus).</title>
        <authorList>
            <person name="Xu H."/>
            <person name="Xu X.-W."/>
            <person name="Shao C."/>
            <person name="Chen S."/>
        </authorList>
    </citation>
    <scope>NUCLEOTIDE SEQUENCE [LARGE SCALE GENOMIC DNA]</scope>
    <source>
        <strain evidence="1">Ysfricsl-2016a</strain>
        <tissue evidence="1">Blood</tissue>
    </source>
</reference>
<proteinExistence type="predicted"/>
<dbReference type="Proteomes" id="UP000438429">
    <property type="component" value="Unassembled WGS sequence"/>
</dbReference>